<evidence type="ECO:0000259" key="4">
    <source>
        <dbReference type="Pfam" id="PF00127"/>
    </source>
</evidence>
<dbReference type="EMBL" id="CP007174">
    <property type="protein sequence ID" value="AIF83311.1"/>
    <property type="molecule type" value="Genomic_DNA"/>
</dbReference>
<evidence type="ECO:0000313" key="5">
    <source>
        <dbReference type="EMBL" id="AIF83311.1"/>
    </source>
</evidence>
<dbReference type="InterPro" id="IPR000923">
    <property type="entry name" value="BlueCu_1"/>
</dbReference>
<dbReference type="Gene3D" id="2.60.40.420">
    <property type="entry name" value="Cupredoxins - blue copper proteins"/>
    <property type="match status" value="1"/>
</dbReference>
<keyword evidence="2" id="KW-0186">Copper</keyword>
<keyword evidence="3" id="KW-0472">Membrane</keyword>
<keyword evidence="6" id="KW-1185">Reference proteome</keyword>
<proteinExistence type="predicted"/>
<feature type="transmembrane region" description="Helical" evidence="3">
    <location>
        <begin position="6"/>
        <end position="24"/>
    </location>
</feature>
<organism evidence="5 6">
    <name type="scientific">Candidatus Nitrososphaera evergladensis SR1</name>
    <dbReference type="NCBI Taxonomy" id="1459636"/>
    <lineage>
        <taxon>Archaea</taxon>
        <taxon>Nitrososphaerota</taxon>
        <taxon>Nitrososphaeria</taxon>
        <taxon>Nitrososphaerales</taxon>
        <taxon>Nitrososphaeraceae</taxon>
        <taxon>Nitrososphaera</taxon>
    </lineage>
</organism>
<evidence type="ECO:0000313" key="6">
    <source>
        <dbReference type="Proteomes" id="UP000028194"/>
    </source>
</evidence>
<sequence>MARPGVIAFPVLLVLGAITGYLTYNWMIVDSVPKPGDFSDSPYYKPISAVSADQKNSTGNASGPVDESKFSNIVKISILSGASVQGSPDYDPDAPTVPKDALIKWVNNDNVPHSATSGKGFSDADYGKLFDSGFLDPGKDYSVPAEKVGAGDHVYFCQVHPFMTGTVKVQ</sequence>
<dbReference type="AlphaFoldDB" id="A0A075MP54"/>
<dbReference type="InterPro" id="IPR052721">
    <property type="entry name" value="ET_Amicyanin"/>
</dbReference>
<dbReference type="GO" id="GO:0005507">
    <property type="term" value="F:copper ion binding"/>
    <property type="evidence" value="ECO:0007669"/>
    <property type="project" value="InterPro"/>
</dbReference>
<dbReference type="InterPro" id="IPR008972">
    <property type="entry name" value="Cupredoxin"/>
</dbReference>
<evidence type="ECO:0000256" key="1">
    <source>
        <dbReference type="ARBA" id="ARBA00022723"/>
    </source>
</evidence>
<dbReference type="Pfam" id="PF00127">
    <property type="entry name" value="Copper-bind"/>
    <property type="match status" value="1"/>
</dbReference>
<protein>
    <submittedName>
        <fullName evidence="5">Plastocyanin</fullName>
    </submittedName>
</protein>
<keyword evidence="3" id="KW-1133">Transmembrane helix</keyword>
<dbReference type="HOGENOM" id="CLU_1500326_0_0_2"/>
<keyword evidence="1" id="KW-0479">Metal-binding</keyword>
<name>A0A075MP54_9ARCH</name>
<feature type="domain" description="Blue (type 1) copper" evidence="4">
    <location>
        <begin position="89"/>
        <end position="170"/>
    </location>
</feature>
<gene>
    <name evidence="5" type="ORF">NTE_01241</name>
</gene>
<dbReference type="GeneID" id="41597047"/>
<dbReference type="RefSeq" id="WP_148700100.1">
    <property type="nucleotide sequence ID" value="NZ_CP007174.1"/>
</dbReference>
<keyword evidence="3" id="KW-0812">Transmembrane</keyword>
<evidence type="ECO:0000256" key="2">
    <source>
        <dbReference type="ARBA" id="ARBA00023008"/>
    </source>
</evidence>
<dbReference type="PANTHER" id="PTHR36507:SF1">
    <property type="entry name" value="BLL1555 PROTEIN"/>
    <property type="match status" value="1"/>
</dbReference>
<dbReference type="GO" id="GO:0009055">
    <property type="term" value="F:electron transfer activity"/>
    <property type="evidence" value="ECO:0007669"/>
    <property type="project" value="InterPro"/>
</dbReference>
<dbReference type="KEGG" id="nev:NTE_01241"/>
<dbReference type="Proteomes" id="UP000028194">
    <property type="component" value="Chromosome"/>
</dbReference>
<accession>A0A075MP54</accession>
<dbReference type="STRING" id="1459636.NTE_01241"/>
<evidence type="ECO:0000256" key="3">
    <source>
        <dbReference type="SAM" id="Phobius"/>
    </source>
</evidence>
<dbReference type="OrthoDB" id="11836at2157"/>
<dbReference type="PANTHER" id="PTHR36507">
    <property type="entry name" value="BLL1555 PROTEIN"/>
    <property type="match status" value="1"/>
</dbReference>
<dbReference type="eggNOG" id="arCOG02926">
    <property type="taxonomic scope" value="Archaea"/>
</dbReference>
<dbReference type="SUPFAM" id="SSF49503">
    <property type="entry name" value="Cupredoxins"/>
    <property type="match status" value="1"/>
</dbReference>
<reference evidence="5 6" key="1">
    <citation type="journal article" date="2014" name="PLoS ONE">
        <title>Genome Sequence of Candidatus Nitrososphaera evergladensis from Group I.1b Enriched from Everglades Soil Reveals Novel Genomic Features of the Ammonia-Oxidizing Archaea.</title>
        <authorList>
            <person name="Zhalnina K.V."/>
            <person name="Dias R."/>
            <person name="Leonard M.T."/>
            <person name="Dorr de Quadros P."/>
            <person name="Camargo F.A."/>
            <person name="Drew J.C."/>
            <person name="Farmerie W.G."/>
            <person name="Daroub S.H."/>
            <person name="Triplett E.W."/>
        </authorList>
    </citation>
    <scope>NUCLEOTIDE SEQUENCE [LARGE SCALE GENOMIC DNA]</scope>
    <source>
        <strain evidence="5 6">SR1</strain>
    </source>
</reference>